<dbReference type="Gene3D" id="3.40.1390.20">
    <property type="entry name" value="HprK N-terminal domain-like"/>
    <property type="match status" value="1"/>
</dbReference>
<reference evidence="1" key="1">
    <citation type="journal article" date="2013" name="Extremophiles">
        <title>Proteinivorax tanatarense gen. nov., sp. nov., an anaerobic, haloalkaliphilic, proteolytic bacterium isolated from a decaying algal bloom, and proposal of Proteinivoraceae fam. nov.</title>
        <authorList>
            <person name="Kevbrin V."/>
            <person name="Boltyanskaya Y."/>
            <person name="Zhilina T."/>
            <person name="Kolganova T."/>
            <person name="Lavrentjeva E."/>
            <person name="Kuznetsov B."/>
        </authorList>
    </citation>
    <scope>NUCLEOTIDE SEQUENCE</scope>
    <source>
        <strain evidence="1">Z-910T</strain>
    </source>
</reference>
<sequence>MNLKKVNQLVEGKVVAGEEFLNREIKAAYGADLLSDVLAFTESNTLLLTGLVNSQVVRTAEMLDLSGIVVVRGKIETVEDHTLELAEECNITIIATEKTMFESCGILFHHGLKPCGYAN</sequence>
<reference evidence="1" key="2">
    <citation type="submission" date="2024-06" db="EMBL/GenBank/DDBJ databases">
        <authorList>
            <person name="Petrova K.O."/>
            <person name="Toshchakov S.V."/>
            <person name="Boltjanskaja Y.V."/>
            <person name="Kevbrin V."/>
        </authorList>
    </citation>
    <scope>NUCLEOTIDE SEQUENCE</scope>
    <source>
        <strain evidence="1">Z-910T</strain>
    </source>
</reference>
<dbReference type="InterPro" id="IPR028979">
    <property type="entry name" value="Ser_kin/Pase_Hpr-like_N_sf"/>
</dbReference>
<organism evidence="1">
    <name type="scientific">Proteinivorax tanatarense</name>
    <dbReference type="NCBI Taxonomy" id="1260629"/>
    <lineage>
        <taxon>Bacteria</taxon>
        <taxon>Bacillati</taxon>
        <taxon>Bacillota</taxon>
        <taxon>Clostridia</taxon>
        <taxon>Eubacteriales</taxon>
        <taxon>Proteinivoracaceae</taxon>
        <taxon>Proteinivorax</taxon>
    </lineage>
</organism>
<gene>
    <name evidence="1" type="ORF">PRVXT_001806</name>
</gene>
<name>A0AAU7VIA2_9FIRM</name>
<evidence type="ECO:0000313" key="1">
    <source>
        <dbReference type="EMBL" id="XBX73802.1"/>
    </source>
</evidence>
<accession>A0AAU7VIA2</accession>
<dbReference type="AlphaFoldDB" id="A0AAU7VIA2"/>
<proteinExistence type="predicted"/>
<protein>
    <recommendedName>
        <fullName evidence="2">DRTGG domain-containing protein</fullName>
    </recommendedName>
</protein>
<evidence type="ECO:0008006" key="2">
    <source>
        <dbReference type="Google" id="ProtNLM"/>
    </source>
</evidence>
<dbReference type="RefSeq" id="WP_350342564.1">
    <property type="nucleotide sequence ID" value="NZ_CP158367.1"/>
</dbReference>
<dbReference type="EMBL" id="CP158367">
    <property type="protein sequence ID" value="XBX73802.1"/>
    <property type="molecule type" value="Genomic_DNA"/>
</dbReference>
<dbReference type="SUPFAM" id="SSF75138">
    <property type="entry name" value="HprK N-terminal domain-like"/>
    <property type="match status" value="1"/>
</dbReference>